<feature type="region of interest" description="Disordered" evidence="1">
    <location>
        <begin position="106"/>
        <end position="152"/>
    </location>
</feature>
<protein>
    <recommendedName>
        <fullName evidence="2">SAM domain-containing protein</fullName>
    </recommendedName>
</protein>
<feature type="region of interest" description="Disordered" evidence="1">
    <location>
        <begin position="183"/>
        <end position="212"/>
    </location>
</feature>
<feature type="domain" description="SAM" evidence="2">
    <location>
        <begin position="10"/>
        <end position="55"/>
    </location>
</feature>
<keyword evidence="4" id="KW-1185">Reference proteome</keyword>
<dbReference type="SUPFAM" id="SSF47769">
    <property type="entry name" value="SAM/Pointed domain"/>
    <property type="match status" value="1"/>
</dbReference>
<dbReference type="Proteomes" id="UP001153069">
    <property type="component" value="Unassembled WGS sequence"/>
</dbReference>
<feature type="compositionally biased region" description="Basic residues" evidence="1">
    <location>
        <begin position="202"/>
        <end position="212"/>
    </location>
</feature>
<proteinExistence type="predicted"/>
<gene>
    <name evidence="3" type="ORF">SEMRO_1607_G285610.1</name>
</gene>
<feature type="compositionally biased region" description="Pro residues" evidence="1">
    <location>
        <begin position="112"/>
        <end position="145"/>
    </location>
</feature>
<evidence type="ECO:0000259" key="2">
    <source>
        <dbReference type="PROSITE" id="PS50105"/>
    </source>
</evidence>
<dbReference type="EMBL" id="CAICTM010001605">
    <property type="protein sequence ID" value="CAB9524943.1"/>
    <property type="molecule type" value="Genomic_DNA"/>
</dbReference>
<evidence type="ECO:0000313" key="4">
    <source>
        <dbReference type="Proteomes" id="UP001153069"/>
    </source>
</evidence>
<dbReference type="Gene3D" id="1.10.150.50">
    <property type="entry name" value="Transcription Factor, Ets-1"/>
    <property type="match status" value="1"/>
</dbReference>
<dbReference type="SMART" id="SM00454">
    <property type="entry name" value="SAM"/>
    <property type="match status" value="1"/>
</dbReference>
<evidence type="ECO:0000256" key="1">
    <source>
        <dbReference type="SAM" id="MobiDB-lite"/>
    </source>
</evidence>
<organism evidence="3 4">
    <name type="scientific">Seminavis robusta</name>
    <dbReference type="NCBI Taxonomy" id="568900"/>
    <lineage>
        <taxon>Eukaryota</taxon>
        <taxon>Sar</taxon>
        <taxon>Stramenopiles</taxon>
        <taxon>Ochrophyta</taxon>
        <taxon>Bacillariophyta</taxon>
        <taxon>Bacillariophyceae</taxon>
        <taxon>Bacillariophycidae</taxon>
        <taxon>Naviculales</taxon>
        <taxon>Naviculaceae</taxon>
        <taxon>Seminavis</taxon>
    </lineage>
</organism>
<dbReference type="InterPro" id="IPR001660">
    <property type="entry name" value="SAM"/>
</dbReference>
<dbReference type="OrthoDB" id="196165at2759"/>
<name>A0A9N8EQI8_9STRA</name>
<comment type="caution">
    <text evidence="3">The sequence shown here is derived from an EMBL/GenBank/DDBJ whole genome shotgun (WGS) entry which is preliminary data.</text>
</comment>
<dbReference type="AlphaFoldDB" id="A0A9N8EQI8"/>
<reference evidence="3" key="1">
    <citation type="submission" date="2020-06" db="EMBL/GenBank/DDBJ databases">
        <authorList>
            <consortium name="Plant Systems Biology data submission"/>
        </authorList>
    </citation>
    <scope>NUCLEOTIDE SEQUENCE</scope>
    <source>
        <strain evidence="3">D6</strain>
    </source>
</reference>
<dbReference type="PROSITE" id="PS50105">
    <property type="entry name" value="SAM_DOMAIN"/>
    <property type="match status" value="1"/>
</dbReference>
<dbReference type="Pfam" id="PF07647">
    <property type="entry name" value="SAM_2"/>
    <property type="match status" value="1"/>
</dbReference>
<feature type="compositionally biased region" description="Gly residues" evidence="1">
    <location>
        <begin position="188"/>
        <end position="201"/>
    </location>
</feature>
<evidence type="ECO:0000313" key="3">
    <source>
        <dbReference type="EMBL" id="CAB9524943.1"/>
    </source>
</evidence>
<dbReference type="InterPro" id="IPR013761">
    <property type="entry name" value="SAM/pointed_sf"/>
</dbReference>
<sequence length="212" mass="20951">MVAPKHPKDFSCDEVGMWLVAIGLGSKVELFDVAGVDGSMLVILSTDDFAELGLSGLQGKKLMTSLESAKAMAEGGGGGGGVDEATAKRLQELEDENFALRQQLAAYQQASAPPPEPAPEPAPAPAPAPPPPPVHHAPAPAPPPQRRQGAVTGHVVAGAAGGAARGAIKGAVVGAVLGDAGKGAAAGAAGGAVGGAMGGLGARRRARMRARR</sequence>
<accession>A0A9N8EQI8</accession>